<dbReference type="SUPFAM" id="SSF51206">
    <property type="entry name" value="cAMP-binding domain-like"/>
    <property type="match status" value="1"/>
</dbReference>
<keyword evidence="1" id="KW-0805">Transcription regulation</keyword>
<dbReference type="RefSeq" id="WP_219747766.1">
    <property type="nucleotide sequence ID" value="NZ_JAHXZN010000001.1"/>
</dbReference>
<sequence>MTLVEGGEVLALWLQRLMLRSPLSQQDQDIVRSFPGVIRKVDGTRDIVRLGERTSHVSLVVDGIVARFGQTADGNRQFTAFFIRGDMADLHAAVMPVVSSPLQSTCPTVLYQIDREIIRTAAAQSPSLAKAFWCDCVTESQIGAEWLVSIGRGSALSRIAHLLCELACRYGVMSGERDRFPLLLTQAHIGDAVGLTAVHVNRMIRALRESGSVIAEAGHVTIRDWDLLRRQGGFDPGYLHLNDLDSRSGLHIELELQ</sequence>
<proteinExistence type="predicted"/>
<dbReference type="InterPro" id="IPR012318">
    <property type="entry name" value="HTH_CRP"/>
</dbReference>
<reference evidence="5 6" key="1">
    <citation type="submission" date="2021-07" db="EMBL/GenBank/DDBJ databases">
        <title>Sphingomonas sp.</title>
        <authorList>
            <person name="Feng G."/>
            <person name="Li J."/>
            <person name="Pan M."/>
        </authorList>
    </citation>
    <scope>NUCLEOTIDE SEQUENCE [LARGE SCALE GENOMIC DNA]</scope>
    <source>
        <strain evidence="5 6">RRHST34</strain>
    </source>
</reference>
<dbReference type="InterPro" id="IPR036390">
    <property type="entry name" value="WH_DNA-bd_sf"/>
</dbReference>
<evidence type="ECO:0000259" key="4">
    <source>
        <dbReference type="PROSITE" id="PS51063"/>
    </source>
</evidence>
<dbReference type="InterPro" id="IPR036388">
    <property type="entry name" value="WH-like_DNA-bd_sf"/>
</dbReference>
<dbReference type="EMBL" id="JAHXZN010000001">
    <property type="protein sequence ID" value="MBW6530400.1"/>
    <property type="molecule type" value="Genomic_DNA"/>
</dbReference>
<dbReference type="Gene3D" id="1.10.10.10">
    <property type="entry name" value="Winged helix-like DNA-binding domain superfamily/Winged helix DNA-binding domain"/>
    <property type="match status" value="1"/>
</dbReference>
<evidence type="ECO:0000313" key="6">
    <source>
        <dbReference type="Proteomes" id="UP000759103"/>
    </source>
</evidence>
<name>A0ABS7BLB7_9SPHN</name>
<keyword evidence="2" id="KW-0238">DNA-binding</keyword>
<feature type="domain" description="HTH crp-type" evidence="4">
    <location>
        <begin position="153"/>
        <end position="226"/>
    </location>
</feature>
<evidence type="ECO:0000256" key="2">
    <source>
        <dbReference type="ARBA" id="ARBA00023125"/>
    </source>
</evidence>
<organism evidence="5 6">
    <name type="scientific">Sphingomonas citri</name>
    <dbReference type="NCBI Taxonomy" id="2862499"/>
    <lineage>
        <taxon>Bacteria</taxon>
        <taxon>Pseudomonadati</taxon>
        <taxon>Pseudomonadota</taxon>
        <taxon>Alphaproteobacteria</taxon>
        <taxon>Sphingomonadales</taxon>
        <taxon>Sphingomonadaceae</taxon>
        <taxon>Sphingomonas</taxon>
    </lineage>
</organism>
<accession>A0ABS7BLB7</accession>
<dbReference type="InterPro" id="IPR018490">
    <property type="entry name" value="cNMP-bd_dom_sf"/>
</dbReference>
<dbReference type="PROSITE" id="PS51063">
    <property type="entry name" value="HTH_CRP_2"/>
    <property type="match status" value="1"/>
</dbReference>
<dbReference type="Pfam" id="PF13545">
    <property type="entry name" value="HTH_Crp_2"/>
    <property type="match status" value="1"/>
</dbReference>
<evidence type="ECO:0000313" key="5">
    <source>
        <dbReference type="EMBL" id="MBW6530400.1"/>
    </source>
</evidence>
<dbReference type="InterPro" id="IPR014710">
    <property type="entry name" value="RmlC-like_jellyroll"/>
</dbReference>
<gene>
    <name evidence="5" type="ORF">KZ820_06605</name>
</gene>
<protein>
    <submittedName>
        <fullName evidence="5">Crp/Fnr family transcriptional regulator</fullName>
    </submittedName>
</protein>
<evidence type="ECO:0000256" key="1">
    <source>
        <dbReference type="ARBA" id="ARBA00023015"/>
    </source>
</evidence>
<dbReference type="Gene3D" id="2.60.120.10">
    <property type="entry name" value="Jelly Rolls"/>
    <property type="match status" value="1"/>
</dbReference>
<dbReference type="SUPFAM" id="SSF46785">
    <property type="entry name" value="Winged helix' DNA-binding domain"/>
    <property type="match status" value="1"/>
</dbReference>
<comment type="caution">
    <text evidence="5">The sequence shown here is derived from an EMBL/GenBank/DDBJ whole genome shotgun (WGS) entry which is preliminary data.</text>
</comment>
<dbReference type="Proteomes" id="UP000759103">
    <property type="component" value="Unassembled WGS sequence"/>
</dbReference>
<evidence type="ECO:0000256" key="3">
    <source>
        <dbReference type="ARBA" id="ARBA00023163"/>
    </source>
</evidence>
<keyword evidence="6" id="KW-1185">Reference proteome</keyword>
<dbReference type="SMART" id="SM00419">
    <property type="entry name" value="HTH_CRP"/>
    <property type="match status" value="1"/>
</dbReference>
<keyword evidence="3" id="KW-0804">Transcription</keyword>